<dbReference type="GO" id="GO:0006401">
    <property type="term" value="P:RNA catabolic process"/>
    <property type="evidence" value="ECO:0007669"/>
    <property type="project" value="UniProtKB-ARBA"/>
</dbReference>
<evidence type="ECO:0000313" key="3">
    <source>
        <dbReference type="EMBL" id="KAG0563056.1"/>
    </source>
</evidence>
<dbReference type="EMBL" id="CM026429">
    <property type="protein sequence ID" value="KAG0563056.1"/>
    <property type="molecule type" value="Genomic_DNA"/>
</dbReference>
<name>A0A8T0GTQ1_CERPU</name>
<comment type="caution">
    <text evidence="3">The sequence shown here is derived from an EMBL/GenBank/DDBJ whole genome shotgun (WGS) entry which is preliminary data.</text>
</comment>
<dbReference type="InterPro" id="IPR018188">
    <property type="entry name" value="RNase_T2_His_AS_1"/>
</dbReference>
<dbReference type="AlphaFoldDB" id="A0A8T0GTQ1"/>
<organism evidence="3 4">
    <name type="scientific">Ceratodon purpureus</name>
    <name type="common">Fire moss</name>
    <name type="synonym">Dicranum purpureum</name>
    <dbReference type="NCBI Taxonomy" id="3225"/>
    <lineage>
        <taxon>Eukaryota</taxon>
        <taxon>Viridiplantae</taxon>
        <taxon>Streptophyta</taxon>
        <taxon>Embryophyta</taxon>
        <taxon>Bryophyta</taxon>
        <taxon>Bryophytina</taxon>
        <taxon>Bryopsida</taxon>
        <taxon>Dicranidae</taxon>
        <taxon>Pseudoditrichales</taxon>
        <taxon>Ditrichaceae</taxon>
        <taxon>Ceratodon</taxon>
    </lineage>
</organism>
<dbReference type="GO" id="GO:0003723">
    <property type="term" value="F:RNA binding"/>
    <property type="evidence" value="ECO:0007669"/>
    <property type="project" value="InterPro"/>
</dbReference>
<evidence type="ECO:0000313" key="4">
    <source>
        <dbReference type="Proteomes" id="UP000822688"/>
    </source>
</evidence>
<dbReference type="PROSITE" id="PS00530">
    <property type="entry name" value="RNASE_T2_1"/>
    <property type="match status" value="1"/>
</dbReference>
<evidence type="ECO:0000256" key="2">
    <source>
        <dbReference type="RuleBase" id="RU004328"/>
    </source>
</evidence>
<dbReference type="PANTHER" id="PTHR11240">
    <property type="entry name" value="RIBONUCLEASE T2"/>
    <property type="match status" value="1"/>
</dbReference>
<evidence type="ECO:0000256" key="1">
    <source>
        <dbReference type="ARBA" id="ARBA00007469"/>
    </source>
</evidence>
<dbReference type="PANTHER" id="PTHR11240:SF22">
    <property type="entry name" value="RIBONUCLEASE T2"/>
    <property type="match status" value="1"/>
</dbReference>
<dbReference type="SUPFAM" id="SSF55895">
    <property type="entry name" value="Ribonuclease Rh-like"/>
    <property type="match status" value="1"/>
</dbReference>
<accession>A0A8T0GTQ1</accession>
<gene>
    <name evidence="3" type="ORF">KC19_8G001400</name>
</gene>
<comment type="similarity">
    <text evidence="1 2">Belongs to the RNase T2 family.</text>
</comment>
<reference evidence="3" key="1">
    <citation type="submission" date="2020-06" db="EMBL/GenBank/DDBJ databases">
        <title>WGS assembly of Ceratodon purpureus strain R40.</title>
        <authorList>
            <person name="Carey S.B."/>
            <person name="Jenkins J."/>
            <person name="Shu S."/>
            <person name="Lovell J.T."/>
            <person name="Sreedasyam A."/>
            <person name="Maumus F."/>
            <person name="Tiley G.P."/>
            <person name="Fernandez-Pozo N."/>
            <person name="Barry K."/>
            <person name="Chen C."/>
            <person name="Wang M."/>
            <person name="Lipzen A."/>
            <person name="Daum C."/>
            <person name="Saski C.A."/>
            <person name="Payton A.C."/>
            <person name="Mcbreen J.C."/>
            <person name="Conrad R.E."/>
            <person name="Kollar L.M."/>
            <person name="Olsson S."/>
            <person name="Huttunen S."/>
            <person name="Landis J.B."/>
            <person name="Wickett N.J."/>
            <person name="Johnson M.G."/>
            <person name="Rensing S.A."/>
            <person name="Grimwood J."/>
            <person name="Schmutz J."/>
            <person name="Mcdaniel S.F."/>
        </authorList>
    </citation>
    <scope>NUCLEOTIDE SEQUENCE</scope>
    <source>
        <strain evidence="3">R40</strain>
    </source>
</reference>
<dbReference type="Proteomes" id="UP000822688">
    <property type="component" value="Chromosome 8"/>
</dbReference>
<dbReference type="Gene3D" id="3.90.730.10">
    <property type="entry name" value="Ribonuclease T2-like"/>
    <property type="match status" value="1"/>
</dbReference>
<dbReference type="InterPro" id="IPR001568">
    <property type="entry name" value="RNase_T2-like"/>
</dbReference>
<proteinExistence type="inferred from homology"/>
<dbReference type="Pfam" id="PF00445">
    <property type="entry name" value="Ribonuclease_T2"/>
    <property type="match status" value="1"/>
</dbReference>
<protein>
    <submittedName>
        <fullName evidence="3">Uncharacterized protein</fullName>
    </submittedName>
</protein>
<sequence>MTKRPQSSNISYQQNNAVRFRQAWVMSLMLVCVEAMRNSGPDRFCYNRPDGGFDFFYLVLQWPGSFCSRGCCFDSIIPAPQFTIHGLWPMHVGGTSPCFCKAPYYPDDMGTSRRDAREVDIVIMSEAES</sequence>
<keyword evidence="4" id="KW-1185">Reference proteome</keyword>
<dbReference type="GO" id="GO:0033897">
    <property type="term" value="F:ribonuclease T2 activity"/>
    <property type="evidence" value="ECO:0007669"/>
    <property type="project" value="InterPro"/>
</dbReference>
<dbReference type="InterPro" id="IPR036430">
    <property type="entry name" value="RNase_T2-like_sf"/>
</dbReference>